<sequence>MAERLLHHGLRAMPAPGNTPAKGLDSLRRALDALACWRVREWPVVAGLAGDVGPLVWDVLKGAGVWESLPTHSRAALYWAVADGRAIRRAWPLNVDVEEYGARITGLAMDVAYFAAMCDPQGSRRWPEADPARTRHALLAVELLRQFGKLPVTWRAAVLRELHHAARTRDPARRTLAEVLAEASAYAIKGEAPPGPEYADFRTIDAPELVQRVTRLPRGWRGEVFRRIAAGADPMAVEAAARDAIRAVCTTP</sequence>
<reference evidence="1 2" key="1">
    <citation type="submission" date="2019-07" db="EMBL/GenBank/DDBJ databases">
        <authorList>
            <person name="Zhu P."/>
        </authorList>
    </citation>
    <scope>NUCLEOTIDE SEQUENCE [LARGE SCALE GENOMIC DNA]</scope>
    <source>
        <strain evidence="1 2">SSL-25</strain>
    </source>
</reference>
<proteinExistence type="predicted"/>
<protein>
    <submittedName>
        <fullName evidence="1">Uncharacterized protein</fullName>
    </submittedName>
</protein>
<dbReference type="Proteomes" id="UP000320580">
    <property type="component" value="Chromosome"/>
</dbReference>
<dbReference type="AlphaFoldDB" id="A0A5B8JJC7"/>
<dbReference type="EMBL" id="CP042266">
    <property type="protein sequence ID" value="QDY77910.1"/>
    <property type="molecule type" value="Genomic_DNA"/>
</dbReference>
<dbReference type="KEGG" id="sqz:FQU76_16950"/>
<gene>
    <name evidence="1" type="ORF">FQU76_16950</name>
</gene>
<accession>A0A5B8JJC7</accession>
<dbReference type="OrthoDB" id="4243060at2"/>
<keyword evidence="2" id="KW-1185">Reference proteome</keyword>
<evidence type="ECO:0000313" key="1">
    <source>
        <dbReference type="EMBL" id="QDY77910.1"/>
    </source>
</evidence>
<evidence type="ECO:0000313" key="2">
    <source>
        <dbReference type="Proteomes" id="UP000320580"/>
    </source>
</evidence>
<name>A0A5B8JJC7_9ACTN</name>
<organism evidence="1 2">
    <name type="scientific">Streptomyces qinzhouensis</name>
    <dbReference type="NCBI Taxonomy" id="2599401"/>
    <lineage>
        <taxon>Bacteria</taxon>
        <taxon>Bacillati</taxon>
        <taxon>Actinomycetota</taxon>
        <taxon>Actinomycetes</taxon>
        <taxon>Kitasatosporales</taxon>
        <taxon>Streptomycetaceae</taxon>
        <taxon>Streptomyces</taxon>
    </lineage>
</organism>